<dbReference type="GO" id="GO:0006261">
    <property type="term" value="P:DNA-templated DNA replication"/>
    <property type="evidence" value="ECO:0007669"/>
    <property type="project" value="TreeGrafter"/>
</dbReference>
<keyword evidence="3" id="KW-0808">Transferase</keyword>
<dbReference type="InterPro" id="IPR015199">
    <property type="entry name" value="DNA_pol_III_delta_C"/>
</dbReference>
<dbReference type="Proteomes" id="UP000237752">
    <property type="component" value="Unassembled WGS sequence"/>
</dbReference>
<dbReference type="Pfam" id="PF09115">
    <property type="entry name" value="DNApol3-delta_C"/>
    <property type="match status" value="1"/>
</dbReference>
<evidence type="ECO:0000256" key="8">
    <source>
        <dbReference type="SAM" id="MobiDB-lite"/>
    </source>
</evidence>
<dbReference type="GO" id="GO:0009360">
    <property type="term" value="C:DNA polymerase III complex"/>
    <property type="evidence" value="ECO:0007669"/>
    <property type="project" value="InterPro"/>
</dbReference>
<comment type="catalytic activity">
    <reaction evidence="7">
        <text>DNA(n) + a 2'-deoxyribonucleoside 5'-triphosphate = DNA(n+1) + diphosphate</text>
        <dbReference type="Rhea" id="RHEA:22508"/>
        <dbReference type="Rhea" id="RHEA-COMP:17339"/>
        <dbReference type="Rhea" id="RHEA-COMP:17340"/>
        <dbReference type="ChEBI" id="CHEBI:33019"/>
        <dbReference type="ChEBI" id="CHEBI:61560"/>
        <dbReference type="ChEBI" id="CHEBI:173112"/>
        <dbReference type="EC" id="2.7.7.7"/>
    </reaction>
</comment>
<sequence length="398" mass="41768">METTGVFAQLVGQDRAIEVLTAASAAAKELIDGSGSGTAMTHAWLFVGPPGSGRSVAARAFAQALQCRDGGCGHCQDCHTVKVGTHPDVHVVIPEGLSISVREIREIVRVAAFHPAGGRWQIVIIEDADRLTEGAANALLKAIEEPSAHTVFLLCAPTTHPDDVSVTIRSRCRVLPLRTPPAEAVAAVLIDRDGIDSEAAHWAARAAQGHVGRAKRLATDEVAKQRRAAVLAIPAKLVSMEACLSAADDLVGAAEADAAALADELDAPERESLMQSLGAGGTGKGTGAAPRGSAGAVKELERKQKARATRVQRDALDRALVDLTGFYRDVLLVHAGSDVPLSHADHQQEINQVASAVTPEWLLKSLDAIVAARQSLETNVKPRIALAALTTGLRLPRQ</sequence>
<dbReference type="NCBIfam" id="NF005926">
    <property type="entry name" value="PRK07940.1"/>
    <property type="match status" value="1"/>
</dbReference>
<evidence type="ECO:0000259" key="9">
    <source>
        <dbReference type="SMART" id="SM00382"/>
    </source>
</evidence>
<evidence type="ECO:0000256" key="1">
    <source>
        <dbReference type="ARBA" id="ARBA00012417"/>
    </source>
</evidence>
<dbReference type="EMBL" id="PVUE01000003">
    <property type="protein sequence ID" value="PRZ43141.1"/>
    <property type="molecule type" value="Genomic_DNA"/>
</dbReference>
<dbReference type="OrthoDB" id="9809531at2"/>
<dbReference type="NCBIfam" id="TIGR00678">
    <property type="entry name" value="holB"/>
    <property type="match status" value="1"/>
</dbReference>
<gene>
    <name evidence="10" type="ORF">CLV47_103198</name>
</gene>
<dbReference type="PANTHER" id="PTHR11669:SF8">
    <property type="entry name" value="DNA POLYMERASE III SUBUNIT DELTA"/>
    <property type="match status" value="1"/>
</dbReference>
<reference evidence="10 11" key="1">
    <citation type="submission" date="2018-03" db="EMBL/GenBank/DDBJ databases">
        <title>Genomic Encyclopedia of Archaeal and Bacterial Type Strains, Phase II (KMG-II): from individual species to whole genera.</title>
        <authorList>
            <person name="Goeker M."/>
        </authorList>
    </citation>
    <scope>NUCLEOTIDE SEQUENCE [LARGE SCALE GENOMIC DNA]</scope>
    <source>
        <strain evidence="10 11">DSM 100065</strain>
    </source>
</reference>
<dbReference type="InterPro" id="IPR003593">
    <property type="entry name" value="AAA+_ATPase"/>
</dbReference>
<evidence type="ECO:0000256" key="7">
    <source>
        <dbReference type="ARBA" id="ARBA00049244"/>
    </source>
</evidence>
<dbReference type="InterPro" id="IPR050238">
    <property type="entry name" value="DNA_Rep/Repair_Clamp_Loader"/>
</dbReference>
<evidence type="ECO:0000313" key="10">
    <source>
        <dbReference type="EMBL" id="PRZ43141.1"/>
    </source>
</evidence>
<evidence type="ECO:0000256" key="2">
    <source>
        <dbReference type="ARBA" id="ARBA00014363"/>
    </source>
</evidence>
<dbReference type="InterPro" id="IPR027417">
    <property type="entry name" value="P-loop_NTPase"/>
</dbReference>
<accession>A0A2T1A3F4</accession>
<dbReference type="InterPro" id="IPR004622">
    <property type="entry name" value="DNA_pol_HolB"/>
</dbReference>
<dbReference type="CDD" id="cd00009">
    <property type="entry name" value="AAA"/>
    <property type="match status" value="1"/>
</dbReference>
<keyword evidence="6" id="KW-0239">DNA-directed DNA polymerase</keyword>
<dbReference type="AlphaFoldDB" id="A0A2T1A3F4"/>
<evidence type="ECO:0000256" key="5">
    <source>
        <dbReference type="ARBA" id="ARBA00022705"/>
    </source>
</evidence>
<comment type="caution">
    <text evidence="10">The sequence shown here is derived from an EMBL/GenBank/DDBJ whole genome shotgun (WGS) entry which is preliminary data.</text>
</comment>
<dbReference type="GO" id="GO:0003677">
    <property type="term" value="F:DNA binding"/>
    <property type="evidence" value="ECO:0007669"/>
    <property type="project" value="InterPro"/>
</dbReference>
<keyword evidence="4" id="KW-0548">Nucleotidyltransferase</keyword>
<dbReference type="PANTHER" id="PTHR11669">
    <property type="entry name" value="REPLICATION FACTOR C / DNA POLYMERASE III GAMMA-TAU SUBUNIT"/>
    <property type="match status" value="1"/>
</dbReference>
<name>A0A2T1A3F4_9ACTN</name>
<keyword evidence="11" id="KW-1185">Reference proteome</keyword>
<evidence type="ECO:0000256" key="4">
    <source>
        <dbReference type="ARBA" id="ARBA00022695"/>
    </source>
</evidence>
<dbReference type="Pfam" id="PF13177">
    <property type="entry name" value="DNA_pol3_delta2"/>
    <property type="match status" value="1"/>
</dbReference>
<dbReference type="EC" id="2.7.7.7" evidence="1"/>
<evidence type="ECO:0000256" key="3">
    <source>
        <dbReference type="ARBA" id="ARBA00022679"/>
    </source>
</evidence>
<dbReference type="Gene3D" id="3.40.50.300">
    <property type="entry name" value="P-loop containing nucleotide triphosphate hydrolases"/>
    <property type="match status" value="1"/>
</dbReference>
<dbReference type="GO" id="GO:0003887">
    <property type="term" value="F:DNA-directed DNA polymerase activity"/>
    <property type="evidence" value="ECO:0007669"/>
    <property type="project" value="UniProtKB-KW"/>
</dbReference>
<evidence type="ECO:0000256" key="6">
    <source>
        <dbReference type="ARBA" id="ARBA00022932"/>
    </source>
</evidence>
<dbReference type="GO" id="GO:0008408">
    <property type="term" value="F:3'-5' exonuclease activity"/>
    <property type="evidence" value="ECO:0007669"/>
    <property type="project" value="InterPro"/>
</dbReference>
<protein>
    <recommendedName>
        <fullName evidence="2">DNA polymerase III subunit delta'</fullName>
        <ecNumber evidence="1">2.7.7.7</ecNumber>
    </recommendedName>
</protein>
<dbReference type="SMART" id="SM00382">
    <property type="entry name" value="AAA"/>
    <property type="match status" value="1"/>
</dbReference>
<feature type="region of interest" description="Disordered" evidence="8">
    <location>
        <begin position="275"/>
        <end position="303"/>
    </location>
</feature>
<evidence type="ECO:0000313" key="11">
    <source>
        <dbReference type="Proteomes" id="UP000237752"/>
    </source>
</evidence>
<organism evidence="10 11">
    <name type="scientific">Antricoccus suffuscus</name>
    <dbReference type="NCBI Taxonomy" id="1629062"/>
    <lineage>
        <taxon>Bacteria</taxon>
        <taxon>Bacillati</taxon>
        <taxon>Actinomycetota</taxon>
        <taxon>Actinomycetes</taxon>
        <taxon>Geodermatophilales</taxon>
        <taxon>Antricoccaceae</taxon>
        <taxon>Antricoccus</taxon>
    </lineage>
</organism>
<keyword evidence="5" id="KW-0235">DNA replication</keyword>
<feature type="domain" description="AAA+ ATPase" evidence="9">
    <location>
        <begin position="40"/>
        <end position="180"/>
    </location>
</feature>
<dbReference type="SUPFAM" id="SSF52540">
    <property type="entry name" value="P-loop containing nucleoside triphosphate hydrolases"/>
    <property type="match status" value="1"/>
</dbReference>
<proteinExistence type="predicted"/>